<accession>A0A9Q1GBX4</accession>
<feature type="region of interest" description="Disordered" evidence="1">
    <location>
        <begin position="477"/>
        <end position="504"/>
    </location>
</feature>
<evidence type="ECO:0000313" key="2">
    <source>
        <dbReference type="EMBL" id="KAJ8381142.1"/>
    </source>
</evidence>
<dbReference type="AlphaFoldDB" id="A0A9Q1GBX4"/>
<evidence type="ECO:0000313" key="3">
    <source>
        <dbReference type="Proteomes" id="UP001152622"/>
    </source>
</evidence>
<dbReference type="GO" id="GO:0016887">
    <property type="term" value="F:ATP hydrolysis activity"/>
    <property type="evidence" value="ECO:0007669"/>
    <property type="project" value="InterPro"/>
</dbReference>
<dbReference type="GO" id="GO:0000712">
    <property type="term" value="P:resolution of meiotic recombination intermediates"/>
    <property type="evidence" value="ECO:0007669"/>
    <property type="project" value="InterPro"/>
</dbReference>
<name>A0A9Q1GBX4_SYNKA</name>
<dbReference type="OrthoDB" id="9909657at2759"/>
<reference evidence="2" key="1">
    <citation type="journal article" date="2023" name="Science">
        <title>Genome structures resolve the early diversification of teleost fishes.</title>
        <authorList>
            <person name="Parey E."/>
            <person name="Louis A."/>
            <person name="Montfort J."/>
            <person name="Bouchez O."/>
            <person name="Roques C."/>
            <person name="Iampietro C."/>
            <person name="Lluch J."/>
            <person name="Castinel A."/>
            <person name="Donnadieu C."/>
            <person name="Desvignes T."/>
            <person name="Floi Bucao C."/>
            <person name="Jouanno E."/>
            <person name="Wen M."/>
            <person name="Mejri S."/>
            <person name="Dirks R."/>
            <person name="Jansen H."/>
            <person name="Henkel C."/>
            <person name="Chen W.J."/>
            <person name="Zahm M."/>
            <person name="Cabau C."/>
            <person name="Klopp C."/>
            <person name="Thompson A.W."/>
            <person name="Robinson-Rechavi M."/>
            <person name="Braasch I."/>
            <person name="Lecointre G."/>
            <person name="Bobe J."/>
            <person name="Postlethwait J.H."/>
            <person name="Berthelot C."/>
            <person name="Roest Crollius H."/>
            <person name="Guiguen Y."/>
        </authorList>
    </citation>
    <scope>NUCLEOTIDE SEQUENCE</scope>
    <source>
        <strain evidence="2">WJC10195</strain>
    </source>
</reference>
<dbReference type="GO" id="GO:0003697">
    <property type="term" value="F:single-stranded DNA binding"/>
    <property type="evidence" value="ECO:0007669"/>
    <property type="project" value="TreeGrafter"/>
</dbReference>
<evidence type="ECO:0000256" key="1">
    <source>
        <dbReference type="SAM" id="MobiDB-lite"/>
    </source>
</evidence>
<dbReference type="Proteomes" id="UP001152622">
    <property type="component" value="Chromosome 1"/>
</dbReference>
<dbReference type="EMBL" id="JAINUF010000001">
    <property type="protein sequence ID" value="KAJ8381142.1"/>
    <property type="molecule type" value="Genomic_DNA"/>
</dbReference>
<gene>
    <name evidence="2" type="ORF">SKAU_G00019200</name>
</gene>
<dbReference type="InterPro" id="IPR039991">
    <property type="entry name" value="SHOC1"/>
</dbReference>
<organism evidence="2 3">
    <name type="scientific">Synaphobranchus kaupii</name>
    <name type="common">Kaup's arrowtooth eel</name>
    <dbReference type="NCBI Taxonomy" id="118154"/>
    <lineage>
        <taxon>Eukaryota</taxon>
        <taxon>Metazoa</taxon>
        <taxon>Chordata</taxon>
        <taxon>Craniata</taxon>
        <taxon>Vertebrata</taxon>
        <taxon>Euteleostomi</taxon>
        <taxon>Actinopterygii</taxon>
        <taxon>Neopterygii</taxon>
        <taxon>Teleostei</taxon>
        <taxon>Anguilliformes</taxon>
        <taxon>Synaphobranchidae</taxon>
        <taxon>Synaphobranchus</taxon>
    </lineage>
</organism>
<dbReference type="PANTHER" id="PTHR35668:SF1">
    <property type="entry name" value="PROTEIN SHORTAGE IN CHIASMATA 1 ORTHOLOG"/>
    <property type="match status" value="1"/>
</dbReference>
<dbReference type="PANTHER" id="PTHR35668">
    <property type="entry name" value="PROTEIN SHORTAGE IN CHIASMATA 1 ORTHOLOG"/>
    <property type="match status" value="1"/>
</dbReference>
<comment type="caution">
    <text evidence="2">The sequence shown here is derived from an EMBL/GenBank/DDBJ whole genome shotgun (WGS) entry which is preliminary data.</text>
</comment>
<keyword evidence="3" id="KW-1185">Reference proteome</keyword>
<sequence>MLSDRLKTLTVPDLLLCPSGNDLSEDVLFRYCLPFEETGLADAERLDPGLSETQVSDAERRSPGLTEEFCHVPVLQEESLMLPLKMESCHPRKQCRASPRRELQKILEIVPEQIEKDSSCQDILRKDIPASLWVSVEISDFKIPEEAPENVPRGGPLFPLDLSHPVHCRLYPRLETDLPLTPPRLQPSPHAQLFSAALAAEQMSPVYRHRLMSDCAREGVEEALWEAEKHLPVVLSLLLAEPQMSEPTLHYQPVSEAFKLMTSEGECNGRGQGDTGNANLQTGFLEVAGFPKDAACSRSKILEIFTEDHSQFVERMEDCGTTELNAAFTEDFLPFSFSQIDSCPGYPVTPTALKDRSAPSAMTDVLGSSCQDMQKSNKGIAIEETATNQGVEPDPVGGSVRGGRIFLVQEERGVHRSIHTSRPEEDLDPLSSFIMLRSQKKASVGTLPQNSTCRDPNLVIEAKEELKPRVDLKLGDVTSAGRGNDVRAQETSSITRPEARDGSQVICVQASD</sequence>
<proteinExistence type="predicted"/>
<protein>
    <submittedName>
        <fullName evidence="2">Uncharacterized protein</fullName>
    </submittedName>
</protein>
<dbReference type="GO" id="GO:0000794">
    <property type="term" value="C:condensed nuclear chromosome"/>
    <property type="evidence" value="ECO:0007669"/>
    <property type="project" value="InterPro"/>
</dbReference>